<name>R7U7T6_CAPTE</name>
<organism evidence="2">
    <name type="scientific">Capitella teleta</name>
    <name type="common">Polychaete worm</name>
    <dbReference type="NCBI Taxonomy" id="283909"/>
    <lineage>
        <taxon>Eukaryota</taxon>
        <taxon>Metazoa</taxon>
        <taxon>Spiralia</taxon>
        <taxon>Lophotrochozoa</taxon>
        <taxon>Annelida</taxon>
        <taxon>Polychaeta</taxon>
        <taxon>Sedentaria</taxon>
        <taxon>Scolecida</taxon>
        <taxon>Capitellidae</taxon>
        <taxon>Capitella</taxon>
    </lineage>
</organism>
<reference evidence="2 4" key="2">
    <citation type="journal article" date="2013" name="Nature">
        <title>Insights into bilaterian evolution from three spiralian genomes.</title>
        <authorList>
            <person name="Simakov O."/>
            <person name="Marletaz F."/>
            <person name="Cho S.J."/>
            <person name="Edsinger-Gonzales E."/>
            <person name="Havlak P."/>
            <person name="Hellsten U."/>
            <person name="Kuo D.H."/>
            <person name="Larsson T."/>
            <person name="Lv J."/>
            <person name="Arendt D."/>
            <person name="Savage R."/>
            <person name="Osoegawa K."/>
            <person name="de Jong P."/>
            <person name="Grimwood J."/>
            <person name="Chapman J.A."/>
            <person name="Shapiro H."/>
            <person name="Aerts A."/>
            <person name="Otillar R.P."/>
            <person name="Terry A.Y."/>
            <person name="Boore J.L."/>
            <person name="Grigoriev I.V."/>
            <person name="Lindberg D.R."/>
            <person name="Seaver E.C."/>
            <person name="Weisblat D.A."/>
            <person name="Putnam N.H."/>
            <person name="Rokhsar D.S."/>
        </authorList>
    </citation>
    <scope>NUCLEOTIDE SEQUENCE</scope>
    <source>
        <strain evidence="2 4">I ESC-2004</strain>
    </source>
</reference>
<evidence type="ECO:0000313" key="2">
    <source>
        <dbReference type="EMBL" id="ELT99736.1"/>
    </source>
</evidence>
<evidence type="ECO:0000313" key="3">
    <source>
        <dbReference type="EnsemblMetazoa" id="CapteP210579"/>
    </source>
</evidence>
<dbReference type="EMBL" id="KB306540">
    <property type="protein sequence ID" value="ELT99736.1"/>
    <property type="molecule type" value="Genomic_DNA"/>
</dbReference>
<proteinExistence type="predicted"/>
<dbReference type="AlphaFoldDB" id="R7U7T6"/>
<dbReference type="EnsemblMetazoa" id="CapteT210579">
    <property type="protein sequence ID" value="CapteP210579"/>
    <property type="gene ID" value="CapteG210579"/>
</dbReference>
<accession>R7U7T6</accession>
<evidence type="ECO:0000313" key="4">
    <source>
        <dbReference type="Proteomes" id="UP000014760"/>
    </source>
</evidence>
<feature type="region of interest" description="Disordered" evidence="1">
    <location>
        <begin position="125"/>
        <end position="171"/>
    </location>
</feature>
<evidence type="ECO:0000256" key="1">
    <source>
        <dbReference type="SAM" id="MobiDB-lite"/>
    </source>
</evidence>
<protein>
    <submittedName>
        <fullName evidence="2 3">Uncharacterized protein</fullName>
    </submittedName>
</protein>
<dbReference type="Proteomes" id="UP000014760">
    <property type="component" value="Unassembled WGS sequence"/>
</dbReference>
<sequence>MRSQNNIRQDFIRRPISLCDTNPIAIEIARLAFTTKRIRPRYYTKYMRRCTSLQCCPISQNCLGQQITVPLTTNKLKSMGSLLRCQTYQTVKNRIQDIQEEKRQRRKMRYLAVFMIDSRKSYKHQRSNEEKLSYKRSLSKKDKQHYATNHDFQSGIFGSSGGRVNRERNESLPRGDLTVLKGRLFVCSSTKAKSEKQIATNNTSNEGTKIITRDAMLGVHDDEGKKDLNLARKLPNALVKVANIYKQNNDEIRTS</sequence>
<gene>
    <name evidence="2" type="ORF">CAPTEDRAFT_210579</name>
</gene>
<reference evidence="3" key="3">
    <citation type="submission" date="2015-06" db="UniProtKB">
        <authorList>
            <consortium name="EnsemblMetazoa"/>
        </authorList>
    </citation>
    <scope>IDENTIFICATION</scope>
</reference>
<feature type="compositionally biased region" description="Basic and acidic residues" evidence="1">
    <location>
        <begin position="126"/>
        <end position="145"/>
    </location>
</feature>
<reference evidence="4" key="1">
    <citation type="submission" date="2012-12" db="EMBL/GenBank/DDBJ databases">
        <authorList>
            <person name="Hellsten U."/>
            <person name="Grimwood J."/>
            <person name="Chapman J.A."/>
            <person name="Shapiro H."/>
            <person name="Aerts A."/>
            <person name="Otillar R.P."/>
            <person name="Terry A.Y."/>
            <person name="Boore J.L."/>
            <person name="Simakov O."/>
            <person name="Marletaz F."/>
            <person name="Cho S.-J."/>
            <person name="Edsinger-Gonzales E."/>
            <person name="Havlak P."/>
            <person name="Kuo D.-H."/>
            <person name="Larsson T."/>
            <person name="Lv J."/>
            <person name="Arendt D."/>
            <person name="Savage R."/>
            <person name="Osoegawa K."/>
            <person name="de Jong P."/>
            <person name="Lindberg D.R."/>
            <person name="Seaver E.C."/>
            <person name="Weisblat D.A."/>
            <person name="Putnam N.H."/>
            <person name="Grigoriev I.V."/>
            <person name="Rokhsar D.S."/>
        </authorList>
    </citation>
    <scope>NUCLEOTIDE SEQUENCE</scope>
    <source>
        <strain evidence="4">I ESC-2004</strain>
    </source>
</reference>
<keyword evidence="4" id="KW-1185">Reference proteome</keyword>
<dbReference type="EMBL" id="AMQN01009897">
    <property type="status" value="NOT_ANNOTATED_CDS"/>
    <property type="molecule type" value="Genomic_DNA"/>
</dbReference>
<dbReference type="HOGENOM" id="CLU_1090885_0_0_1"/>